<feature type="domain" description="Zinc finger CHC2-type" evidence="1">
    <location>
        <begin position="13"/>
        <end position="73"/>
    </location>
</feature>
<accession>A0A2N3WEV0</accession>
<evidence type="ECO:0000313" key="4">
    <source>
        <dbReference type="Proteomes" id="UP000233750"/>
    </source>
</evidence>
<proteinExistence type="predicted"/>
<dbReference type="InterPro" id="IPR036977">
    <property type="entry name" value="DNA_primase_Znf_CHC2"/>
</dbReference>
<protein>
    <submittedName>
        <fullName evidence="3">DNA primase</fullName>
    </submittedName>
</protein>
<dbReference type="Proteomes" id="UP000550260">
    <property type="component" value="Unassembled WGS sequence"/>
</dbReference>
<reference evidence="2 5" key="2">
    <citation type="submission" date="2020-08" db="EMBL/GenBank/DDBJ databases">
        <title>Amycolatopsis echigonensis JCM 21831.</title>
        <authorList>
            <person name="Tedsree N."/>
            <person name="Kuncharoen N."/>
            <person name="Likhitwitayawuid K."/>
            <person name="Tanasupawat S."/>
        </authorList>
    </citation>
    <scope>NUCLEOTIDE SEQUENCE [LARGE SCALE GENOMIC DNA]</scope>
    <source>
        <strain evidence="2 5">JCM 21831</strain>
    </source>
</reference>
<sequence length="76" mass="8150">MTTATATPDPAHGSDILTVVARHVVLREHGPGRWYGRCPFCTSTTFQVRSTHGTYHCFGCGEGGTAPTFAARIQCP</sequence>
<dbReference type="EMBL" id="JACJHR010000103">
    <property type="protein sequence ID" value="MBB2505408.1"/>
    <property type="molecule type" value="Genomic_DNA"/>
</dbReference>
<evidence type="ECO:0000313" key="2">
    <source>
        <dbReference type="EMBL" id="MBB2505408.1"/>
    </source>
</evidence>
<accession>A0A8E1W8A4</accession>
<comment type="caution">
    <text evidence="3">The sequence shown here is derived from an EMBL/GenBank/DDBJ whole genome shotgun (WGS) entry which is preliminary data.</text>
</comment>
<dbReference type="InterPro" id="IPR002694">
    <property type="entry name" value="Znf_CHC2"/>
</dbReference>
<dbReference type="OrthoDB" id="3627187at2"/>
<gene>
    <name evidence="3" type="ORF">ATK30_3218</name>
    <name evidence="2" type="ORF">H5411_40600</name>
</gene>
<dbReference type="GO" id="GO:0003899">
    <property type="term" value="F:DNA-directed RNA polymerase activity"/>
    <property type="evidence" value="ECO:0007669"/>
    <property type="project" value="InterPro"/>
</dbReference>
<evidence type="ECO:0000313" key="5">
    <source>
        <dbReference type="Proteomes" id="UP000550260"/>
    </source>
</evidence>
<dbReference type="GO" id="GO:0003677">
    <property type="term" value="F:DNA binding"/>
    <property type="evidence" value="ECO:0007669"/>
    <property type="project" value="InterPro"/>
</dbReference>
<dbReference type="EMBL" id="PJMY01000003">
    <property type="protein sequence ID" value="PKV92418.1"/>
    <property type="molecule type" value="Genomic_DNA"/>
</dbReference>
<dbReference type="Gene3D" id="3.90.580.10">
    <property type="entry name" value="Zinc finger, CHC2-type domain"/>
    <property type="match status" value="1"/>
</dbReference>
<dbReference type="Pfam" id="PF01807">
    <property type="entry name" value="Zn_ribbon_DnaG"/>
    <property type="match status" value="1"/>
</dbReference>
<dbReference type="Proteomes" id="UP000233750">
    <property type="component" value="Unassembled WGS sequence"/>
</dbReference>
<dbReference type="SUPFAM" id="SSF57783">
    <property type="entry name" value="Zinc beta-ribbon"/>
    <property type="match status" value="1"/>
</dbReference>
<dbReference type="AlphaFoldDB" id="A0A2N3WEV0"/>
<dbReference type="RefSeq" id="WP_101440864.1">
    <property type="nucleotide sequence ID" value="NZ_JACJHR010000103.1"/>
</dbReference>
<name>A0A2N3WEV0_9PSEU</name>
<keyword evidence="4" id="KW-1185">Reference proteome</keyword>
<organism evidence="3 4">
    <name type="scientific">Amycolatopsis echigonensis</name>
    <dbReference type="NCBI Taxonomy" id="2576905"/>
    <lineage>
        <taxon>Bacteria</taxon>
        <taxon>Bacillati</taxon>
        <taxon>Actinomycetota</taxon>
        <taxon>Actinomycetes</taxon>
        <taxon>Pseudonocardiales</taxon>
        <taxon>Pseudonocardiaceae</taxon>
        <taxon>Amycolatopsis</taxon>
    </lineage>
</organism>
<dbReference type="GO" id="GO:0006260">
    <property type="term" value="P:DNA replication"/>
    <property type="evidence" value="ECO:0007669"/>
    <property type="project" value="InterPro"/>
</dbReference>
<evidence type="ECO:0000259" key="1">
    <source>
        <dbReference type="Pfam" id="PF01807"/>
    </source>
</evidence>
<evidence type="ECO:0000313" key="3">
    <source>
        <dbReference type="EMBL" id="PKV92418.1"/>
    </source>
</evidence>
<reference evidence="3 4" key="1">
    <citation type="submission" date="2017-12" db="EMBL/GenBank/DDBJ databases">
        <title>Sequencing the genomes of 1000 Actinobacteria strains.</title>
        <authorList>
            <person name="Klenk H.-P."/>
        </authorList>
    </citation>
    <scope>NUCLEOTIDE SEQUENCE [LARGE SCALE GENOMIC DNA]</scope>
    <source>
        <strain evidence="3 4">DSM 45165</strain>
    </source>
</reference>
<dbReference type="GO" id="GO:0008270">
    <property type="term" value="F:zinc ion binding"/>
    <property type="evidence" value="ECO:0007669"/>
    <property type="project" value="InterPro"/>
</dbReference>